<evidence type="ECO:0000313" key="9">
    <source>
        <dbReference type="Proteomes" id="UP000648187"/>
    </source>
</evidence>
<dbReference type="SMART" id="SM00249">
    <property type="entry name" value="PHD"/>
    <property type="match status" value="1"/>
</dbReference>
<dbReference type="Gene3D" id="3.30.40.10">
    <property type="entry name" value="Zinc/RING finger domain, C3HC4 (zinc finger)"/>
    <property type="match status" value="1"/>
</dbReference>
<keyword evidence="5" id="KW-0175">Coiled coil</keyword>
<dbReference type="CDD" id="cd15489">
    <property type="entry name" value="PHD_SF"/>
    <property type="match status" value="1"/>
</dbReference>
<evidence type="ECO:0000256" key="3">
    <source>
        <dbReference type="ARBA" id="ARBA00022833"/>
    </source>
</evidence>
<dbReference type="InterPro" id="IPR001965">
    <property type="entry name" value="Znf_PHD"/>
</dbReference>
<dbReference type="Pfam" id="PF00628">
    <property type="entry name" value="PHD"/>
    <property type="match status" value="1"/>
</dbReference>
<dbReference type="PROSITE" id="PS50016">
    <property type="entry name" value="ZF_PHD_2"/>
    <property type="match status" value="1"/>
</dbReference>
<dbReference type="InterPro" id="IPR019787">
    <property type="entry name" value="Znf_PHD-finger"/>
</dbReference>
<comment type="caution">
    <text evidence="8">The sequence shown here is derived from an EMBL/GenBank/DDBJ whole genome shotgun (WGS) entry which is preliminary data.</text>
</comment>
<reference evidence="8" key="1">
    <citation type="submission" date="2020-08" db="EMBL/GenBank/DDBJ databases">
        <title>Spodoptera exigua strain:BAW_Kor-Di-RS1 Genome sequencing and assembly.</title>
        <authorList>
            <person name="Kim J."/>
            <person name="Nam H.Y."/>
            <person name="Kwon M."/>
            <person name="Choi J.H."/>
            <person name="Cho S.R."/>
            <person name="Kim G.-H."/>
        </authorList>
    </citation>
    <scope>NUCLEOTIDE SEQUENCE</scope>
    <source>
        <strain evidence="8">BAW_Kor-Di-RS1</strain>
        <tissue evidence="8">Whole-body</tissue>
    </source>
</reference>
<dbReference type="GO" id="GO:0008270">
    <property type="term" value="F:zinc ion binding"/>
    <property type="evidence" value="ECO:0007669"/>
    <property type="project" value="UniProtKB-KW"/>
</dbReference>
<evidence type="ECO:0000256" key="5">
    <source>
        <dbReference type="SAM" id="Coils"/>
    </source>
</evidence>
<protein>
    <recommendedName>
        <fullName evidence="7">PHD-type domain-containing protein</fullName>
    </recommendedName>
</protein>
<feature type="domain" description="PHD-type" evidence="7">
    <location>
        <begin position="1"/>
        <end position="57"/>
    </location>
</feature>
<accession>A0A835L6N3</accession>
<organism evidence="8 9">
    <name type="scientific">Spodoptera exigua</name>
    <name type="common">Beet armyworm</name>
    <name type="synonym">Noctua fulgens</name>
    <dbReference type="NCBI Taxonomy" id="7107"/>
    <lineage>
        <taxon>Eukaryota</taxon>
        <taxon>Metazoa</taxon>
        <taxon>Ecdysozoa</taxon>
        <taxon>Arthropoda</taxon>
        <taxon>Hexapoda</taxon>
        <taxon>Insecta</taxon>
        <taxon>Pterygota</taxon>
        <taxon>Neoptera</taxon>
        <taxon>Endopterygota</taxon>
        <taxon>Lepidoptera</taxon>
        <taxon>Glossata</taxon>
        <taxon>Ditrysia</taxon>
        <taxon>Noctuoidea</taxon>
        <taxon>Noctuidae</taxon>
        <taxon>Amphipyrinae</taxon>
        <taxon>Spodoptera</taxon>
    </lineage>
</organism>
<feature type="region of interest" description="Disordered" evidence="6">
    <location>
        <begin position="68"/>
        <end position="98"/>
    </location>
</feature>
<keyword evidence="2 4" id="KW-0863">Zinc-finger</keyword>
<feature type="coiled-coil region" evidence="5">
    <location>
        <begin position="166"/>
        <end position="200"/>
    </location>
</feature>
<dbReference type="PROSITE" id="PS01359">
    <property type="entry name" value="ZF_PHD_1"/>
    <property type="match status" value="1"/>
</dbReference>
<evidence type="ECO:0000256" key="2">
    <source>
        <dbReference type="ARBA" id="ARBA00022771"/>
    </source>
</evidence>
<dbReference type="SUPFAM" id="SSF57903">
    <property type="entry name" value="FYVE/PHD zinc finger"/>
    <property type="match status" value="1"/>
</dbReference>
<dbReference type="AlphaFoldDB" id="A0A835L6N3"/>
<keyword evidence="9" id="KW-1185">Reference proteome</keyword>
<keyword evidence="1" id="KW-0479">Metal-binding</keyword>
<evidence type="ECO:0000259" key="7">
    <source>
        <dbReference type="PROSITE" id="PS50016"/>
    </source>
</evidence>
<keyword evidence="3" id="KW-0862">Zinc</keyword>
<dbReference type="InterPro" id="IPR057251">
    <property type="entry name" value="FP_C"/>
</dbReference>
<evidence type="ECO:0000313" key="8">
    <source>
        <dbReference type="EMBL" id="KAF9419650.1"/>
    </source>
</evidence>
<name>A0A835L6N3_SPOEX</name>
<evidence type="ECO:0000256" key="1">
    <source>
        <dbReference type="ARBA" id="ARBA00022723"/>
    </source>
</evidence>
<evidence type="ECO:0000256" key="6">
    <source>
        <dbReference type="SAM" id="MobiDB-lite"/>
    </source>
</evidence>
<proteinExistence type="predicted"/>
<dbReference type="InterPro" id="IPR011011">
    <property type="entry name" value="Znf_FYVE_PHD"/>
</dbReference>
<evidence type="ECO:0000256" key="4">
    <source>
        <dbReference type="PROSITE-ProRule" id="PRU00146"/>
    </source>
</evidence>
<dbReference type="InterPro" id="IPR019786">
    <property type="entry name" value="Zinc_finger_PHD-type_CS"/>
</dbReference>
<feature type="compositionally biased region" description="Polar residues" evidence="6">
    <location>
        <begin position="68"/>
        <end position="87"/>
    </location>
</feature>
<dbReference type="EMBL" id="JACKWZ010000041">
    <property type="protein sequence ID" value="KAF9419650.1"/>
    <property type="molecule type" value="Genomic_DNA"/>
</dbReference>
<gene>
    <name evidence="8" type="ORF">HW555_003928</name>
</gene>
<dbReference type="Proteomes" id="UP000648187">
    <property type="component" value="Unassembled WGS sequence"/>
</dbReference>
<dbReference type="InterPro" id="IPR013083">
    <property type="entry name" value="Znf_RING/FYVE/PHD"/>
</dbReference>
<dbReference type="Pfam" id="PF25298">
    <property type="entry name" value="Baculo_FP_2nd"/>
    <property type="match status" value="1"/>
</dbReference>
<sequence length="372" mass="42814">MFCLGCNQVIDMKNGFLQCKQCRNYYHYECLNIGHEQYSALSAQYRATWQCPSCNNITRRTRSNLNTPVRQAQVPTSDESMNMSFDSSPPPTHATVPSTKSNIVTMDNIRDLLDQRLNASMSTLMDKFRSILKEEVKKLVKTEIDSVVQQLKNEFTMTTDYICADVADLKSEMKNIRACVKTLEAENTRLLKEINSLNSRLSSSEKLTRSLNLEIQAVPERKNENILAMFKSLCKSVNTEIKDDQIISCRRVAKLDPKKDRPRNILITLSNSRLRYQVISACRRFNKSTNEQYLNSSHLGLTSSSCKVYVCEHLSPECKYLHAATRLKAKELKFKYVWVKYGRVYMRKDDRAGHILVKNVDFLNNISNLGKE</sequence>